<dbReference type="InterPro" id="IPR003749">
    <property type="entry name" value="ThiS/MoaD-like"/>
</dbReference>
<evidence type="ECO:0000313" key="2">
    <source>
        <dbReference type="Proteomes" id="UP000029734"/>
    </source>
</evidence>
<protein>
    <submittedName>
        <fullName evidence="1">Molybdopterin converting factor</fullName>
    </submittedName>
</protein>
<gene>
    <name evidence="1" type="ORF">PWYN_03240</name>
</gene>
<organism evidence="1 2">
    <name type="scientific">Paenibacillus wynnii</name>
    <dbReference type="NCBI Taxonomy" id="268407"/>
    <lineage>
        <taxon>Bacteria</taxon>
        <taxon>Bacillati</taxon>
        <taxon>Bacillota</taxon>
        <taxon>Bacilli</taxon>
        <taxon>Bacillales</taxon>
        <taxon>Paenibacillaceae</taxon>
        <taxon>Paenibacillus</taxon>
    </lineage>
</organism>
<dbReference type="PANTHER" id="PTHR23404">
    <property type="entry name" value="MOLYBDOPTERIN SYNTHASE RELATED"/>
    <property type="match status" value="1"/>
</dbReference>
<evidence type="ECO:0000313" key="1">
    <source>
        <dbReference type="EMBL" id="KGE18493.1"/>
    </source>
</evidence>
<dbReference type="CDD" id="cd00754">
    <property type="entry name" value="Ubl_MoaD"/>
    <property type="match status" value="1"/>
</dbReference>
<dbReference type="Proteomes" id="UP000029734">
    <property type="component" value="Unassembled WGS sequence"/>
</dbReference>
<dbReference type="InterPro" id="IPR016155">
    <property type="entry name" value="Mopterin_synth/thiamin_S_b"/>
</dbReference>
<accession>A0A098M8W5</accession>
<dbReference type="eggNOG" id="COG1977">
    <property type="taxonomic scope" value="Bacteria"/>
</dbReference>
<dbReference type="AlphaFoldDB" id="A0A098M8W5"/>
<dbReference type="OrthoDB" id="9803224at2"/>
<dbReference type="Pfam" id="PF02391">
    <property type="entry name" value="MoaE"/>
    <property type="match status" value="1"/>
</dbReference>
<proteinExistence type="predicted"/>
<dbReference type="SUPFAM" id="SSF54690">
    <property type="entry name" value="Molybdopterin synthase subunit MoaE"/>
    <property type="match status" value="1"/>
</dbReference>
<dbReference type="InterPro" id="IPR036563">
    <property type="entry name" value="MoaE_sf"/>
</dbReference>
<dbReference type="RefSeq" id="WP_036648427.1">
    <property type="nucleotide sequence ID" value="NZ_JQCR01000002.1"/>
</dbReference>
<dbReference type="CDD" id="cd00756">
    <property type="entry name" value="MoaE"/>
    <property type="match status" value="1"/>
</dbReference>
<dbReference type="Gene3D" id="3.10.20.30">
    <property type="match status" value="1"/>
</dbReference>
<sequence>MHITIRLFAGLAEVMGTSSLSFNVEETSITAGRLKELLSASYPDAASQISVSLVAIDHEYAPEDSDIPEKAEIALIPPVSGGEASSIYESSPDGLYEVTNQVLLAEDILNKVLDTNHGASLLFVGTTREMTGEQHTTALFYEAYIPMAISKLQEIGKEVQERWNARCAITHRLGLVGLKEASVIIAVSSPHRDTCYEASRYAIEKLKQMVPIWKQDINEKGHIWKGFEGQTEGSSKMEP</sequence>
<reference evidence="1 2" key="1">
    <citation type="submission" date="2014-08" db="EMBL/GenBank/DDBJ databases">
        <authorList>
            <person name="den Bakker H.C."/>
        </authorList>
    </citation>
    <scope>NUCLEOTIDE SEQUENCE [LARGE SCALE GENOMIC DNA]</scope>
    <source>
        <strain evidence="1 2">DSM 18334</strain>
    </source>
</reference>
<dbReference type="EMBL" id="JQCR01000002">
    <property type="protein sequence ID" value="KGE18493.1"/>
    <property type="molecule type" value="Genomic_DNA"/>
</dbReference>
<comment type="caution">
    <text evidence="1">The sequence shown here is derived from an EMBL/GenBank/DDBJ whole genome shotgun (WGS) entry which is preliminary data.</text>
</comment>
<dbReference type="eggNOG" id="COG0314">
    <property type="taxonomic scope" value="Bacteria"/>
</dbReference>
<name>A0A098M8W5_9BACL</name>
<dbReference type="SUPFAM" id="SSF54285">
    <property type="entry name" value="MoaD/ThiS"/>
    <property type="match status" value="1"/>
</dbReference>
<dbReference type="GO" id="GO:0006777">
    <property type="term" value="P:Mo-molybdopterin cofactor biosynthetic process"/>
    <property type="evidence" value="ECO:0007669"/>
    <property type="project" value="InterPro"/>
</dbReference>
<dbReference type="Pfam" id="PF02597">
    <property type="entry name" value="ThiS"/>
    <property type="match status" value="1"/>
</dbReference>
<dbReference type="InterPro" id="IPR012675">
    <property type="entry name" value="Beta-grasp_dom_sf"/>
</dbReference>
<dbReference type="Gene3D" id="3.90.1170.40">
    <property type="entry name" value="Molybdopterin biosynthesis MoaE subunit"/>
    <property type="match status" value="1"/>
</dbReference>
<dbReference type="InterPro" id="IPR003448">
    <property type="entry name" value="Mopterin_biosynth_MoaE"/>
</dbReference>
<dbReference type="STRING" id="268407.PWYN_03240"/>
<keyword evidence="2" id="KW-1185">Reference proteome</keyword>
<reference evidence="1 2" key="2">
    <citation type="submission" date="2014-10" db="EMBL/GenBank/DDBJ databases">
        <title>Comparative genomics of the Paenibacillus odorifer group.</title>
        <authorList>
            <person name="Tsai Y.-C."/>
            <person name="Martin N."/>
            <person name="Korlach J."/>
            <person name="Wiedmann M."/>
        </authorList>
    </citation>
    <scope>NUCLEOTIDE SEQUENCE [LARGE SCALE GENOMIC DNA]</scope>
    <source>
        <strain evidence="1 2">DSM 18334</strain>
    </source>
</reference>